<comment type="similarity">
    <text evidence="1">Belongs to the pecanex family.</text>
</comment>
<dbReference type="PANTHER" id="PTHR12372">
    <property type="entry name" value="PECANEX"/>
    <property type="match status" value="1"/>
</dbReference>
<evidence type="ECO:0000313" key="2">
    <source>
        <dbReference type="Proteomes" id="UP000515129"/>
    </source>
</evidence>
<name>A0A6P6QNA4_CARAU</name>
<feature type="transmembrane region" description="Helical" evidence="1">
    <location>
        <begin position="74"/>
        <end position="92"/>
    </location>
</feature>
<evidence type="ECO:0000313" key="3">
    <source>
        <dbReference type="RefSeq" id="XP_026134842.1"/>
    </source>
</evidence>
<keyword evidence="1" id="KW-1133">Transmembrane helix</keyword>
<protein>
    <recommendedName>
        <fullName evidence="1">Pecanex-like protein</fullName>
    </recommendedName>
</protein>
<dbReference type="GeneID" id="113112992"/>
<keyword evidence="1" id="KW-0812">Transmembrane</keyword>
<dbReference type="KEGG" id="caua:113112992"/>
<dbReference type="AlphaFoldDB" id="A0A6P6QNA4"/>
<dbReference type="RefSeq" id="XP_026134842.1">
    <property type="nucleotide sequence ID" value="XM_026279057.1"/>
</dbReference>
<dbReference type="InterPro" id="IPR039797">
    <property type="entry name" value="Pecanex"/>
</dbReference>
<evidence type="ECO:0000256" key="1">
    <source>
        <dbReference type="RuleBase" id="RU367089"/>
    </source>
</evidence>
<dbReference type="Proteomes" id="UP000515129">
    <property type="component" value="Chromosome 13"/>
</dbReference>
<dbReference type="PANTHER" id="PTHR12372:SF5">
    <property type="entry name" value="PECANEX-LIKE PROTEIN 2"/>
    <property type="match status" value="1"/>
</dbReference>
<dbReference type="GO" id="GO:0016020">
    <property type="term" value="C:membrane"/>
    <property type="evidence" value="ECO:0007669"/>
    <property type="project" value="UniProtKB-SubCell"/>
</dbReference>
<organism evidence="2 3">
    <name type="scientific">Carassius auratus</name>
    <name type="common">Goldfish</name>
    <dbReference type="NCBI Taxonomy" id="7957"/>
    <lineage>
        <taxon>Eukaryota</taxon>
        <taxon>Metazoa</taxon>
        <taxon>Chordata</taxon>
        <taxon>Craniata</taxon>
        <taxon>Vertebrata</taxon>
        <taxon>Euteleostomi</taxon>
        <taxon>Actinopterygii</taxon>
        <taxon>Neopterygii</taxon>
        <taxon>Teleostei</taxon>
        <taxon>Ostariophysi</taxon>
        <taxon>Cypriniformes</taxon>
        <taxon>Cyprinidae</taxon>
        <taxon>Cyprininae</taxon>
        <taxon>Carassius</taxon>
    </lineage>
</organism>
<gene>
    <name evidence="3" type="primary">LOC113112992</name>
</gene>
<feature type="transmembrane region" description="Helical" evidence="1">
    <location>
        <begin position="46"/>
        <end position="68"/>
    </location>
</feature>
<accession>A0A6P6QNA4</accession>
<comment type="subcellular location">
    <subcellularLocation>
        <location evidence="1">Membrane</location>
        <topology evidence="1">Multi-pass membrane protein</topology>
    </subcellularLocation>
</comment>
<comment type="caution">
    <text evidence="1">Lacks conserved residue(s) required for the propagation of feature annotation.</text>
</comment>
<dbReference type="OrthoDB" id="10037631at2759"/>
<proteinExistence type="inferred from homology"/>
<keyword evidence="1" id="KW-0472">Membrane</keyword>
<sequence>MASRKDVDCSFCKYVIARRGVESRMAAGSLCFTDRRIMIQNRINSTIHFTGIYGCFLLMLPLSLYLALPPTTTTLSIYCTSVTVFFIVIKMVNYHLHLMFDQGDIIAQNSVADISKCVDKKSNASNSCLPLVRVMKDLCQRRRSDSPLRMCSVPTLTSLPHSCRESRFLQPTGIMLRMINHLPL</sequence>
<reference evidence="3" key="1">
    <citation type="submission" date="2025-08" db="UniProtKB">
        <authorList>
            <consortium name="RefSeq"/>
        </authorList>
    </citation>
    <scope>IDENTIFICATION</scope>
    <source>
        <strain evidence="3">Wakin</strain>
        <tissue evidence="3">Muscle</tissue>
    </source>
</reference>
<keyword evidence="2" id="KW-1185">Reference proteome</keyword>